<evidence type="ECO:0000313" key="8">
    <source>
        <dbReference type="Proteomes" id="UP000593765"/>
    </source>
</evidence>
<evidence type="ECO:0000256" key="4">
    <source>
        <dbReference type="PROSITE-ProRule" id="PRU00433"/>
    </source>
</evidence>
<evidence type="ECO:0000259" key="6">
    <source>
        <dbReference type="PROSITE" id="PS51007"/>
    </source>
</evidence>
<feature type="domain" description="Cytochrome c" evidence="6">
    <location>
        <begin position="255"/>
        <end position="396"/>
    </location>
</feature>
<evidence type="ECO:0000256" key="2">
    <source>
        <dbReference type="ARBA" id="ARBA00022723"/>
    </source>
</evidence>
<feature type="signal peptide" evidence="5">
    <location>
        <begin position="1"/>
        <end position="19"/>
    </location>
</feature>
<dbReference type="GO" id="GO:0046872">
    <property type="term" value="F:metal ion binding"/>
    <property type="evidence" value="ECO:0007669"/>
    <property type="project" value="UniProtKB-KW"/>
</dbReference>
<dbReference type="GO" id="GO:0020037">
    <property type="term" value="F:heme binding"/>
    <property type="evidence" value="ECO:0007669"/>
    <property type="project" value="InterPro"/>
</dbReference>
<feature type="domain" description="Cytochrome c" evidence="6">
    <location>
        <begin position="137"/>
        <end position="237"/>
    </location>
</feature>
<gene>
    <name evidence="7" type="ORF">IPV69_02550</name>
</gene>
<feature type="domain" description="Cytochrome c" evidence="6">
    <location>
        <begin position="443"/>
        <end position="540"/>
    </location>
</feature>
<keyword evidence="5" id="KW-0732">Signal</keyword>
<keyword evidence="8" id="KW-1185">Reference proteome</keyword>
<dbReference type="GO" id="GO:0009055">
    <property type="term" value="F:electron transfer activity"/>
    <property type="evidence" value="ECO:0007669"/>
    <property type="project" value="InterPro"/>
</dbReference>
<dbReference type="InterPro" id="IPR009056">
    <property type="entry name" value="Cyt_c-like_dom"/>
</dbReference>
<dbReference type="SUPFAM" id="SSF46626">
    <property type="entry name" value="Cytochrome c"/>
    <property type="match status" value="5"/>
</dbReference>
<dbReference type="PANTHER" id="PTHR33546">
    <property type="entry name" value="LARGE, MULTIFUNCTIONAL SECRETED PROTEIN-RELATED"/>
    <property type="match status" value="1"/>
</dbReference>
<dbReference type="EMBL" id="CP063458">
    <property type="protein sequence ID" value="QOV90271.1"/>
    <property type="molecule type" value="Genomic_DNA"/>
</dbReference>
<keyword evidence="2 4" id="KW-0479">Metal-binding</keyword>
<feature type="domain" description="Cytochrome c" evidence="6">
    <location>
        <begin position="35"/>
        <end position="124"/>
    </location>
</feature>
<dbReference type="Gene3D" id="1.10.760.10">
    <property type="entry name" value="Cytochrome c-like domain"/>
    <property type="match status" value="5"/>
</dbReference>
<evidence type="ECO:0000256" key="3">
    <source>
        <dbReference type="ARBA" id="ARBA00023004"/>
    </source>
</evidence>
<evidence type="ECO:0000313" key="7">
    <source>
        <dbReference type="EMBL" id="QOV90271.1"/>
    </source>
</evidence>
<organism evidence="7 8">
    <name type="scientific">Humisphaera borealis</name>
    <dbReference type="NCBI Taxonomy" id="2807512"/>
    <lineage>
        <taxon>Bacteria</taxon>
        <taxon>Pseudomonadati</taxon>
        <taxon>Planctomycetota</taxon>
        <taxon>Phycisphaerae</taxon>
        <taxon>Tepidisphaerales</taxon>
        <taxon>Tepidisphaeraceae</taxon>
        <taxon>Humisphaera</taxon>
    </lineage>
</organism>
<dbReference type="KEGG" id="hbs:IPV69_02550"/>
<dbReference type="PANTHER" id="PTHR33546:SF1">
    <property type="entry name" value="LARGE, MULTIFUNCTIONAL SECRETED PROTEIN"/>
    <property type="match status" value="1"/>
</dbReference>
<name>A0A7M2WZI7_9BACT</name>
<feature type="chain" id="PRO_5034835480" description="Cytochrome c domain-containing protein" evidence="5">
    <location>
        <begin position="20"/>
        <end position="761"/>
    </location>
</feature>
<reference evidence="7 8" key="1">
    <citation type="submission" date="2020-10" db="EMBL/GenBank/DDBJ databases">
        <title>Wide distribution of Phycisphaera-like planctomycetes from WD2101 soil group in peatlands and genome analysis of the first cultivated representative.</title>
        <authorList>
            <person name="Dedysh S.N."/>
            <person name="Beletsky A.V."/>
            <person name="Ivanova A."/>
            <person name="Kulichevskaya I.S."/>
            <person name="Suzina N.E."/>
            <person name="Philippov D.A."/>
            <person name="Rakitin A.L."/>
            <person name="Mardanov A.V."/>
            <person name="Ravin N.V."/>
        </authorList>
    </citation>
    <scope>NUCLEOTIDE SEQUENCE [LARGE SCALE GENOMIC DNA]</scope>
    <source>
        <strain evidence="7 8">M1803</strain>
    </source>
</reference>
<keyword evidence="1 4" id="KW-0349">Heme</keyword>
<keyword evidence="3 4" id="KW-0408">Iron</keyword>
<dbReference type="AlphaFoldDB" id="A0A7M2WZI7"/>
<dbReference type="InterPro" id="IPR036909">
    <property type="entry name" value="Cyt_c-like_dom_sf"/>
</dbReference>
<dbReference type="RefSeq" id="WP_206293349.1">
    <property type="nucleotide sequence ID" value="NZ_CP063458.1"/>
</dbReference>
<dbReference type="Proteomes" id="UP000593765">
    <property type="component" value="Chromosome"/>
</dbReference>
<sequence>MIRFVVTVSILCIAQAASASLVVPGFERFHAGREASAAGGKLLVTELSCTACHAAPQDAELQPKKGPILDGIAMRVSADWLRAFLADPQKAKPGSTMPDMLAALPADKRAGAVEALVHLLATQTKTDGKPEKLSGNISADRGMLLFHEIGCVSCHAPDPAFKPLAAPTPAANAATKVVGDTPARSVPLPDLKAKYSLETLARFLRNPLEHRPAGRMPDLMIDPQEAVDLAGYLVGWNDVRSTGAPKVQTIKPDPKRVAEGRALFASLGCASCHALEGQTKVTLAKPLADLAAFDTACVGPKPAAGTPHFELSPVQRQSISLAVKPGKPAAAGERVVATMERLNCYGCHQRDDKGGVLPSHERFYTGDPDLADEGRFPPKLTGVGRKLTPAWFEKVLGREGRVRPYLRMRMPVFAHDAVKHLPADFIAADGGMRDDAAKALPGGDVEAGRQLLGAAGLSCITCHGLNGKPSIGIHALDITGTTERLQPAWFKQNLLNPAAVRPGTLMPSFWPEGKAANANILGGDVDKQISSIWAYLREGKTPIDGYPPAKGEFELVADEKPVIIRCFMEAAGTHAIAVGFPQKVHIAFDANTIRPAIAWRGKFLDAYTTWFSRAQPPVDPLGDAVVALPGGMPLAKLPSASDAWPKTLGTEAGYTFGGYRLDKQGVPTFLYKFGEIAVEDRIVPTDDGKGLTRTLVLRGGGGEGVYFMPTAVGAIGGAPAKGANAPSLKVTVLDTRTEADGKPIPVTFEKGVATLKVEYRW</sequence>
<evidence type="ECO:0000256" key="5">
    <source>
        <dbReference type="SAM" id="SignalP"/>
    </source>
</evidence>
<dbReference type="PROSITE" id="PS51007">
    <property type="entry name" value="CYTC"/>
    <property type="match status" value="4"/>
</dbReference>
<proteinExistence type="predicted"/>
<accession>A0A7M2WZI7</accession>
<evidence type="ECO:0000256" key="1">
    <source>
        <dbReference type="ARBA" id="ARBA00022617"/>
    </source>
</evidence>
<protein>
    <recommendedName>
        <fullName evidence="6">Cytochrome c domain-containing protein</fullName>
    </recommendedName>
</protein>